<dbReference type="PROSITE" id="PS50835">
    <property type="entry name" value="IG_LIKE"/>
    <property type="match status" value="1"/>
</dbReference>
<dbReference type="PANTHER" id="PTHR12080:SF48">
    <property type="entry name" value="IMMUNOGLOBULIN SUBTYPE DOMAIN-CONTAINING PROTEIN"/>
    <property type="match status" value="1"/>
</dbReference>
<keyword evidence="3 5" id="KW-0472">Membrane</keyword>
<dbReference type="InterPro" id="IPR015631">
    <property type="entry name" value="CD2/SLAM_rcpt"/>
</dbReference>
<dbReference type="AlphaFoldDB" id="A0A9D3PE89"/>
<sequence>MMKVNPIISRGVSAVNAFLHLMGFLCWGSEGLAVAAAGSITNVTVGESVLFPVSPDGNYSYIVDLIFRSNPIVTWYSETKYCHRHDHYKERISVADNGSVWLNTVHLADSGLYQIKMEYTTGNLKPQKFSDFNLQVFEPVSSPTITVECLGNNISLSCSSSQGSEVTYSWETLSPCGNDSFVHLGQRMEFYALPLCESVTYRCTAQNPVSRATSDPVSLAVCTQVGLWVPVQCAMLALLLIGVLTCLYKRKKPNRVETEPPVTEEDLSSAHFIHHI</sequence>
<dbReference type="InterPro" id="IPR036179">
    <property type="entry name" value="Ig-like_dom_sf"/>
</dbReference>
<dbReference type="Gene3D" id="2.60.40.10">
    <property type="entry name" value="Immunoglobulins"/>
    <property type="match status" value="2"/>
</dbReference>
<name>A0A9D3PE89_MEGAT</name>
<dbReference type="Proteomes" id="UP001046870">
    <property type="component" value="Chromosome 22"/>
</dbReference>
<feature type="domain" description="Ig-like" evidence="6">
    <location>
        <begin position="139"/>
        <end position="220"/>
    </location>
</feature>
<evidence type="ECO:0000256" key="2">
    <source>
        <dbReference type="ARBA" id="ARBA00022729"/>
    </source>
</evidence>
<evidence type="ECO:0000256" key="1">
    <source>
        <dbReference type="ARBA" id="ARBA00004370"/>
    </source>
</evidence>
<evidence type="ECO:0000256" key="5">
    <source>
        <dbReference type="SAM" id="Phobius"/>
    </source>
</evidence>
<accession>A0A9D3PE89</accession>
<evidence type="ECO:0000313" key="8">
    <source>
        <dbReference type="Proteomes" id="UP001046870"/>
    </source>
</evidence>
<keyword evidence="8" id="KW-1185">Reference proteome</keyword>
<comment type="subcellular location">
    <subcellularLocation>
        <location evidence="1">Membrane</location>
    </subcellularLocation>
</comment>
<proteinExistence type="predicted"/>
<evidence type="ECO:0000313" key="7">
    <source>
        <dbReference type="EMBL" id="KAG7457110.1"/>
    </source>
</evidence>
<keyword evidence="2" id="KW-0732">Signal</keyword>
<gene>
    <name evidence="7" type="ORF">MATL_G00243000</name>
</gene>
<evidence type="ECO:0000256" key="4">
    <source>
        <dbReference type="ARBA" id="ARBA00023180"/>
    </source>
</evidence>
<evidence type="ECO:0000259" key="6">
    <source>
        <dbReference type="PROSITE" id="PS50835"/>
    </source>
</evidence>
<keyword evidence="4" id="KW-0325">Glycoprotein</keyword>
<dbReference type="InterPro" id="IPR013783">
    <property type="entry name" value="Ig-like_fold"/>
</dbReference>
<dbReference type="GO" id="GO:0016020">
    <property type="term" value="C:membrane"/>
    <property type="evidence" value="ECO:0007669"/>
    <property type="project" value="UniProtKB-SubCell"/>
</dbReference>
<comment type="caution">
    <text evidence="7">The sequence shown here is derived from an EMBL/GenBank/DDBJ whole genome shotgun (WGS) entry which is preliminary data.</text>
</comment>
<organism evidence="7 8">
    <name type="scientific">Megalops atlanticus</name>
    <name type="common">Tarpon</name>
    <name type="synonym">Clupea gigantea</name>
    <dbReference type="NCBI Taxonomy" id="7932"/>
    <lineage>
        <taxon>Eukaryota</taxon>
        <taxon>Metazoa</taxon>
        <taxon>Chordata</taxon>
        <taxon>Craniata</taxon>
        <taxon>Vertebrata</taxon>
        <taxon>Euteleostomi</taxon>
        <taxon>Actinopterygii</taxon>
        <taxon>Neopterygii</taxon>
        <taxon>Teleostei</taxon>
        <taxon>Elopiformes</taxon>
        <taxon>Megalopidae</taxon>
        <taxon>Megalops</taxon>
    </lineage>
</organism>
<dbReference type="OrthoDB" id="8963224at2759"/>
<dbReference type="InterPro" id="IPR007110">
    <property type="entry name" value="Ig-like_dom"/>
</dbReference>
<dbReference type="PANTHER" id="PTHR12080">
    <property type="entry name" value="SIGNALING LYMPHOCYTIC ACTIVATION MOLECULE"/>
    <property type="match status" value="1"/>
</dbReference>
<reference evidence="7" key="1">
    <citation type="submission" date="2021-01" db="EMBL/GenBank/DDBJ databases">
        <authorList>
            <person name="Zahm M."/>
            <person name="Roques C."/>
            <person name="Cabau C."/>
            <person name="Klopp C."/>
            <person name="Donnadieu C."/>
            <person name="Jouanno E."/>
            <person name="Lampietro C."/>
            <person name="Louis A."/>
            <person name="Herpin A."/>
            <person name="Echchiki A."/>
            <person name="Berthelot C."/>
            <person name="Parey E."/>
            <person name="Roest-Crollius H."/>
            <person name="Braasch I."/>
            <person name="Postlethwait J."/>
            <person name="Bobe J."/>
            <person name="Montfort J."/>
            <person name="Bouchez O."/>
            <person name="Begum T."/>
            <person name="Mejri S."/>
            <person name="Adams A."/>
            <person name="Chen W.-J."/>
            <person name="Guiguen Y."/>
        </authorList>
    </citation>
    <scope>NUCLEOTIDE SEQUENCE</scope>
    <source>
        <strain evidence="7">YG-15Mar2019-1</strain>
        <tissue evidence="7">Brain</tissue>
    </source>
</reference>
<dbReference type="EMBL" id="JAFDVH010000022">
    <property type="protein sequence ID" value="KAG7457110.1"/>
    <property type="molecule type" value="Genomic_DNA"/>
</dbReference>
<feature type="transmembrane region" description="Helical" evidence="5">
    <location>
        <begin position="227"/>
        <end position="248"/>
    </location>
</feature>
<dbReference type="SUPFAM" id="SSF48726">
    <property type="entry name" value="Immunoglobulin"/>
    <property type="match status" value="2"/>
</dbReference>
<keyword evidence="5" id="KW-0812">Transmembrane</keyword>
<keyword evidence="5" id="KW-1133">Transmembrane helix</keyword>
<protein>
    <recommendedName>
        <fullName evidence="6">Ig-like domain-containing protein</fullName>
    </recommendedName>
</protein>
<evidence type="ECO:0000256" key="3">
    <source>
        <dbReference type="ARBA" id="ARBA00023136"/>
    </source>
</evidence>